<dbReference type="EMBL" id="LAJY01000074">
    <property type="protein sequence ID" value="KJV10596.1"/>
    <property type="molecule type" value="Genomic_DNA"/>
</dbReference>
<dbReference type="Gene3D" id="1.20.58.920">
    <property type="match status" value="1"/>
</dbReference>
<evidence type="ECO:0000256" key="1">
    <source>
        <dbReference type="SAM" id="Phobius"/>
    </source>
</evidence>
<organism evidence="2 3">
    <name type="scientific">Elstera litoralis</name>
    <dbReference type="NCBI Taxonomy" id="552518"/>
    <lineage>
        <taxon>Bacteria</taxon>
        <taxon>Pseudomonadati</taxon>
        <taxon>Pseudomonadota</taxon>
        <taxon>Alphaproteobacteria</taxon>
        <taxon>Rhodospirillales</taxon>
        <taxon>Rhodospirillaceae</taxon>
        <taxon>Elstera</taxon>
    </lineage>
</organism>
<dbReference type="InterPro" id="IPR038188">
    <property type="entry name" value="TorS_sensor_sf"/>
</dbReference>
<dbReference type="Pfam" id="PF21689">
    <property type="entry name" value="TorS_sensor_domain"/>
    <property type="match status" value="1"/>
</dbReference>
<proteinExistence type="predicted"/>
<dbReference type="Proteomes" id="UP000033774">
    <property type="component" value="Unassembled WGS sequence"/>
</dbReference>
<feature type="transmembrane region" description="Helical" evidence="1">
    <location>
        <begin position="12"/>
        <end position="39"/>
    </location>
</feature>
<protein>
    <recommendedName>
        <fullName evidence="4">Chemotaxis methyl-accepting receptor HlyB-like 4HB MCP domain-containing protein</fullName>
    </recommendedName>
</protein>
<reference evidence="2 3" key="1">
    <citation type="submission" date="2015-03" db="EMBL/GenBank/DDBJ databases">
        <title>Draft genome sequence of Elstera litoralis.</title>
        <authorList>
            <person name="Rahalkar M.C."/>
            <person name="Dhakephalkar P.K."/>
            <person name="Pore S.D."/>
            <person name="Arora P."/>
            <person name="Kapse N.G."/>
            <person name="Pandit P.S."/>
        </authorList>
    </citation>
    <scope>NUCLEOTIDE SEQUENCE [LARGE SCALE GENOMIC DNA]</scope>
    <source>
        <strain evidence="2 3">Dia-1</strain>
    </source>
</reference>
<name>A0A0F3IV86_9PROT</name>
<dbReference type="AlphaFoldDB" id="A0A0F3IV86"/>
<keyword evidence="1" id="KW-0812">Transmembrane</keyword>
<keyword evidence="3" id="KW-1185">Reference proteome</keyword>
<keyword evidence="1" id="KW-1133">Transmembrane helix</keyword>
<feature type="non-terminal residue" evidence="2">
    <location>
        <position position="164"/>
    </location>
</feature>
<evidence type="ECO:0008006" key="4">
    <source>
        <dbReference type="Google" id="ProtNLM"/>
    </source>
</evidence>
<evidence type="ECO:0000313" key="3">
    <source>
        <dbReference type="Proteomes" id="UP000033774"/>
    </source>
</evidence>
<gene>
    <name evidence="2" type="ORF">VZ95_03850</name>
</gene>
<keyword evidence="1" id="KW-0472">Membrane</keyword>
<comment type="caution">
    <text evidence="2">The sequence shown here is derived from an EMBL/GenBank/DDBJ whole genome shotgun (WGS) entry which is preliminary data.</text>
</comment>
<accession>A0A0F3IV86</accession>
<evidence type="ECO:0000313" key="2">
    <source>
        <dbReference type="EMBL" id="KJV10596.1"/>
    </source>
</evidence>
<dbReference type="RefSeq" id="WP_045774704.1">
    <property type="nucleotide sequence ID" value="NZ_LAJY01000074.1"/>
</dbReference>
<sequence length="164" mass="17627">MTTRSKKASGRGLAGKLIAAMSIIVATTLGSAVVGVLFVREFTSTFQDLSETQVPAVRLAGELSEAVGSLVSAAGAIGNARNETDQETAYIGYTATYDKLTKTLGTLKTLSSEKESLNAIDLYGTQLKDLIEQQNKLTTQRLQLADKQADQMSELRTRHSKLLD</sequence>